<reference evidence="2 3" key="1">
    <citation type="submission" date="2018-06" db="EMBL/GenBank/DDBJ databases">
        <title>Genomic Encyclopedia of Type Strains, Phase IV (KMG-IV): sequencing the most valuable type-strain genomes for metagenomic binning, comparative biology and taxonomic classification.</title>
        <authorList>
            <person name="Goeker M."/>
        </authorList>
    </citation>
    <scope>NUCLEOTIDE SEQUENCE [LARGE SCALE GENOMIC DNA]</scope>
    <source>
        <strain evidence="2 3">DSM 18048</strain>
    </source>
</reference>
<evidence type="ECO:0000313" key="2">
    <source>
        <dbReference type="EMBL" id="PYE54992.1"/>
    </source>
</evidence>
<dbReference type="Proteomes" id="UP000248326">
    <property type="component" value="Unassembled WGS sequence"/>
</dbReference>
<dbReference type="RefSeq" id="WP_110886096.1">
    <property type="nucleotide sequence ID" value="NZ_QJSX01000004.1"/>
</dbReference>
<name>A0A318SEM8_9DEIO</name>
<protein>
    <submittedName>
        <fullName evidence="2">Uncharacterized protein</fullName>
    </submittedName>
</protein>
<dbReference type="AlphaFoldDB" id="A0A318SEM8"/>
<comment type="caution">
    <text evidence="2">The sequence shown here is derived from an EMBL/GenBank/DDBJ whole genome shotgun (WGS) entry which is preliminary data.</text>
</comment>
<gene>
    <name evidence="2" type="ORF">DES52_104266</name>
</gene>
<keyword evidence="1" id="KW-0472">Membrane</keyword>
<keyword evidence="1" id="KW-0812">Transmembrane</keyword>
<keyword evidence="1" id="KW-1133">Transmembrane helix</keyword>
<organism evidence="2 3">
    <name type="scientific">Deinococcus yavapaiensis KR-236</name>
    <dbReference type="NCBI Taxonomy" id="694435"/>
    <lineage>
        <taxon>Bacteria</taxon>
        <taxon>Thermotogati</taxon>
        <taxon>Deinococcota</taxon>
        <taxon>Deinococci</taxon>
        <taxon>Deinococcales</taxon>
        <taxon>Deinococcaceae</taxon>
        <taxon>Deinococcus</taxon>
    </lineage>
</organism>
<proteinExistence type="predicted"/>
<evidence type="ECO:0000256" key="1">
    <source>
        <dbReference type="SAM" id="Phobius"/>
    </source>
</evidence>
<accession>A0A318SEM8</accession>
<keyword evidence="3" id="KW-1185">Reference proteome</keyword>
<feature type="transmembrane region" description="Helical" evidence="1">
    <location>
        <begin position="31"/>
        <end position="64"/>
    </location>
</feature>
<sequence>MTRLVSSALAVLLIAAFGLFAVWLAGQVLQFLGVLLTSLAVVLARLAWFLLLAAVLGGLAYFLASVYRKS</sequence>
<evidence type="ECO:0000313" key="3">
    <source>
        <dbReference type="Proteomes" id="UP000248326"/>
    </source>
</evidence>
<dbReference type="EMBL" id="QJSX01000004">
    <property type="protein sequence ID" value="PYE54992.1"/>
    <property type="molecule type" value="Genomic_DNA"/>
</dbReference>